<name>A0A3B0YLQ0_9ZZZZ</name>
<protein>
    <recommendedName>
        <fullName evidence="2">Bilin biosynthesis protein CpeY</fullName>
    </recommendedName>
</protein>
<reference evidence="1" key="1">
    <citation type="submission" date="2018-06" db="EMBL/GenBank/DDBJ databases">
        <authorList>
            <person name="Zhirakovskaya E."/>
        </authorList>
    </citation>
    <scope>NUCLEOTIDE SEQUENCE</scope>
</reference>
<sequence>MDFSNINLYKEDELNYLEENINLVLDEAEQAVSNPLQQFHIAKILHRLKPNNPKTGEILGKIVLSSNVDNSRAAIEALHAMAPHAIESMPALTQKLKDYSGSDNEEGLEYLAVTLGAYGELAHETLPCLREFMNSSQCLPDMIAAAIAIICIDESGKDALAKLYDLLRDSNMDDWHEEILCSLTLAGKKASLLEPQIKCFIESPKLDIFYCALKAWCQVNPDNVETAKSIYQCRKSTITPKHWCIRLLDEYFKTV</sequence>
<organism evidence="1">
    <name type="scientific">hydrothermal vent metagenome</name>
    <dbReference type="NCBI Taxonomy" id="652676"/>
    <lineage>
        <taxon>unclassified sequences</taxon>
        <taxon>metagenomes</taxon>
        <taxon>ecological metagenomes</taxon>
    </lineage>
</organism>
<dbReference type="InterPro" id="IPR016024">
    <property type="entry name" value="ARM-type_fold"/>
</dbReference>
<dbReference type="SUPFAM" id="SSF48371">
    <property type="entry name" value="ARM repeat"/>
    <property type="match status" value="1"/>
</dbReference>
<dbReference type="Gene3D" id="1.25.10.10">
    <property type="entry name" value="Leucine-rich Repeat Variant"/>
    <property type="match status" value="1"/>
</dbReference>
<gene>
    <name evidence="1" type="ORF">MNBD_GAMMA12-1998</name>
</gene>
<evidence type="ECO:0008006" key="2">
    <source>
        <dbReference type="Google" id="ProtNLM"/>
    </source>
</evidence>
<dbReference type="AlphaFoldDB" id="A0A3B0YLQ0"/>
<accession>A0A3B0YLQ0</accession>
<dbReference type="InterPro" id="IPR011989">
    <property type="entry name" value="ARM-like"/>
</dbReference>
<proteinExistence type="predicted"/>
<dbReference type="EMBL" id="UOFL01000228">
    <property type="protein sequence ID" value="VAW81835.1"/>
    <property type="molecule type" value="Genomic_DNA"/>
</dbReference>
<evidence type="ECO:0000313" key="1">
    <source>
        <dbReference type="EMBL" id="VAW81835.1"/>
    </source>
</evidence>